<comment type="subcellular location">
    <subcellularLocation>
        <location evidence="1">Secreted</location>
    </subcellularLocation>
</comment>
<gene>
    <name evidence="7" type="ORF">PSYICH_LOCUS12447</name>
</gene>
<dbReference type="InterPro" id="IPR000734">
    <property type="entry name" value="TAG_lipase"/>
</dbReference>
<dbReference type="Pfam" id="PF00151">
    <property type="entry name" value="Lipase"/>
    <property type="match status" value="1"/>
</dbReference>
<feature type="compositionally biased region" description="Basic and acidic residues" evidence="5">
    <location>
        <begin position="680"/>
        <end position="706"/>
    </location>
</feature>
<feature type="compositionally biased region" description="Basic and acidic residues" evidence="5">
    <location>
        <begin position="713"/>
        <end position="725"/>
    </location>
</feature>
<keyword evidence="3" id="KW-0964">Secreted</keyword>
<protein>
    <recommendedName>
        <fullName evidence="6">Lipase domain-containing protein</fullName>
    </recommendedName>
</protein>
<feature type="region of interest" description="Disordered" evidence="5">
    <location>
        <begin position="1013"/>
        <end position="1057"/>
    </location>
</feature>
<dbReference type="GO" id="GO:0005615">
    <property type="term" value="C:extracellular space"/>
    <property type="evidence" value="ECO:0007669"/>
    <property type="project" value="TreeGrafter"/>
</dbReference>
<dbReference type="PANTHER" id="PTHR11610:SF186">
    <property type="entry name" value="FI22312P1"/>
    <property type="match status" value="1"/>
</dbReference>
<comment type="similarity">
    <text evidence="2 4">Belongs to the AB hydrolase superfamily. Lipase family.</text>
</comment>
<evidence type="ECO:0000256" key="2">
    <source>
        <dbReference type="ARBA" id="ARBA00010701"/>
    </source>
</evidence>
<feature type="compositionally biased region" description="Acidic residues" evidence="5">
    <location>
        <begin position="1030"/>
        <end position="1041"/>
    </location>
</feature>
<evidence type="ECO:0000256" key="1">
    <source>
        <dbReference type="ARBA" id="ARBA00004613"/>
    </source>
</evidence>
<keyword evidence="8" id="KW-1185">Reference proteome</keyword>
<feature type="compositionally biased region" description="Basic and acidic residues" evidence="5">
    <location>
        <begin position="651"/>
        <end position="662"/>
    </location>
</feature>
<proteinExistence type="inferred from homology"/>
<sequence length="1057" mass="118818">MVSYVTFSVLCIWITGFVTVGFAFPFVDPSLEALDERHDAEIYKAVVTSVNEWKQRQAQKKSANRFKREDNPVACYKDLGCFEASGPFGYLDTLPDKPEDIATKFLMFPGRRRRKRGSPPAEVPFDKLDEAFEWAKDGFNGSLPTKVLIHGFGSDCNYIWVYEIRSALMAVEEVNIICVDWSNGAALPNYVKASANTRLVGKQLSLLLRGLVEKNGLSLKKTHIIGFSLGAHIAAFAGADLGNLSRITGLDPAGPLFESQDPRARLDQSDAEFVDVIHSNGENLILGGLGSSQPMGHVDFYPNGGRMQKGCSHLFVGAVSDIIWSSAVEGRSLCNHRRAYKFFIDSVSPRCHFPAFPCDSYENFLDGKCFPCTDERQCGNMGYYADRSKGRGQLYLITRDEEPFCAHQYHVKLETSPSPIPVKSYGKIQITLVGESALNETFVMTKIDDEELKLGESVSKILVPHPILAQPIKIEILYTAYSGWLSSGLTQWSMDKVTLMDSFGKTSSVCKKNLILQSGKPVLLPLYPGECNLPKNSYEAEAQDRMQISIEDNITSNTAKKSNFIPTQVVKVGLDDKEYKTTEKSKVSFKNAIDFFNIPWRNDEENDVIDEAESSRAFNTRVIKSGNSDKSSPLKEIGEPILKPHSNKNARSHDPEKEREVEITEPLLGPTSEKPTPKTTKKENTTTKSSIKEEGKMSTKESDWVPKKIPVQQKKEQRKRQDESRILSGFDQPPNLGDPIEAIATTVQFLPQRLARMFEQAERYARETILPLVSTYTPRFITDIIVPKESTTQKYVPLKYEDPATKAIHTSTVAIEERNSINKKFDPPPSVAPIEVSTKDYTTPFTNIQKIRKKGDEAEVLPDKLHLIKAISKEQEVLEPASSENRNHRVWTEKPALVSEQKKRTARDDLNAARSTQPNPLDTIINVVQEIPENIGKALQQAEKFAKDNVLPFVSNLTPRFIIDFFNPKQKEVSQFIPFTSEESTAAEVNEVTEVTREATTLNEKIKAEFQSPTMVKANRSRRNKQNDLLNDDEDDDENELETTSYTNIQRIPKKKH</sequence>
<feature type="domain" description="Lipase" evidence="6">
    <location>
        <begin position="92"/>
        <end position="404"/>
    </location>
</feature>
<evidence type="ECO:0000313" key="7">
    <source>
        <dbReference type="EMBL" id="CAH1112525.1"/>
    </source>
</evidence>
<dbReference type="InterPro" id="IPR013818">
    <property type="entry name" value="Lipase"/>
</dbReference>
<dbReference type="AlphaFoldDB" id="A0A9P0D8X6"/>
<dbReference type="InterPro" id="IPR029058">
    <property type="entry name" value="AB_hydrolase_fold"/>
</dbReference>
<dbReference type="SUPFAM" id="SSF53474">
    <property type="entry name" value="alpha/beta-Hydrolases"/>
    <property type="match status" value="1"/>
</dbReference>
<dbReference type="FunFam" id="3.40.50.1820:FF:000288">
    <property type="entry name" value="Pancreatic triacylglycerol lipase"/>
    <property type="match status" value="1"/>
</dbReference>
<dbReference type="OrthoDB" id="199913at2759"/>
<dbReference type="Proteomes" id="UP001153636">
    <property type="component" value="Chromosome 6"/>
</dbReference>
<name>A0A9P0D8X6_9CUCU</name>
<evidence type="ECO:0000259" key="6">
    <source>
        <dbReference type="Pfam" id="PF00151"/>
    </source>
</evidence>
<dbReference type="GO" id="GO:0016042">
    <property type="term" value="P:lipid catabolic process"/>
    <property type="evidence" value="ECO:0007669"/>
    <property type="project" value="TreeGrafter"/>
</dbReference>
<evidence type="ECO:0000256" key="3">
    <source>
        <dbReference type="ARBA" id="ARBA00022525"/>
    </source>
</evidence>
<feature type="region of interest" description="Disordered" evidence="5">
    <location>
        <begin position="620"/>
        <end position="736"/>
    </location>
</feature>
<dbReference type="PANTHER" id="PTHR11610">
    <property type="entry name" value="LIPASE"/>
    <property type="match status" value="1"/>
</dbReference>
<dbReference type="CDD" id="cd00707">
    <property type="entry name" value="Pancreat_lipase_like"/>
    <property type="match status" value="1"/>
</dbReference>
<dbReference type="Gene3D" id="3.40.50.1820">
    <property type="entry name" value="alpha/beta hydrolase"/>
    <property type="match status" value="1"/>
</dbReference>
<dbReference type="GO" id="GO:0016298">
    <property type="term" value="F:lipase activity"/>
    <property type="evidence" value="ECO:0007669"/>
    <property type="project" value="InterPro"/>
</dbReference>
<dbReference type="InterPro" id="IPR033906">
    <property type="entry name" value="Lipase_N"/>
</dbReference>
<evidence type="ECO:0000256" key="4">
    <source>
        <dbReference type="RuleBase" id="RU004262"/>
    </source>
</evidence>
<dbReference type="PRINTS" id="PR00821">
    <property type="entry name" value="TAGLIPASE"/>
</dbReference>
<evidence type="ECO:0000256" key="5">
    <source>
        <dbReference type="SAM" id="MobiDB-lite"/>
    </source>
</evidence>
<dbReference type="EMBL" id="OV651818">
    <property type="protein sequence ID" value="CAH1112525.1"/>
    <property type="molecule type" value="Genomic_DNA"/>
</dbReference>
<accession>A0A9P0D8X6</accession>
<evidence type="ECO:0000313" key="8">
    <source>
        <dbReference type="Proteomes" id="UP001153636"/>
    </source>
</evidence>
<reference evidence="7" key="1">
    <citation type="submission" date="2022-01" db="EMBL/GenBank/DDBJ databases">
        <authorList>
            <person name="King R."/>
        </authorList>
    </citation>
    <scope>NUCLEOTIDE SEQUENCE</scope>
</reference>
<organism evidence="7 8">
    <name type="scientific">Psylliodes chrysocephalus</name>
    <dbReference type="NCBI Taxonomy" id="3402493"/>
    <lineage>
        <taxon>Eukaryota</taxon>
        <taxon>Metazoa</taxon>
        <taxon>Ecdysozoa</taxon>
        <taxon>Arthropoda</taxon>
        <taxon>Hexapoda</taxon>
        <taxon>Insecta</taxon>
        <taxon>Pterygota</taxon>
        <taxon>Neoptera</taxon>
        <taxon>Endopterygota</taxon>
        <taxon>Coleoptera</taxon>
        <taxon>Polyphaga</taxon>
        <taxon>Cucujiformia</taxon>
        <taxon>Chrysomeloidea</taxon>
        <taxon>Chrysomelidae</taxon>
        <taxon>Galerucinae</taxon>
        <taxon>Alticini</taxon>
        <taxon>Psylliodes</taxon>
    </lineage>
</organism>